<gene>
    <name evidence="5" type="ORF">S01H1_55875</name>
</gene>
<dbReference type="PANTHER" id="PTHR23046">
    <property type="entry name" value="PHOSPHORIBOSYLAMINOIMIDAZOLE CARBOXYLASE CATALYTIC SUBUNIT"/>
    <property type="match status" value="1"/>
</dbReference>
<evidence type="ECO:0000259" key="4">
    <source>
        <dbReference type="SMART" id="SM01001"/>
    </source>
</evidence>
<dbReference type="GO" id="GO:0006189">
    <property type="term" value="P:'de novo' IMP biosynthetic process"/>
    <property type="evidence" value="ECO:0007669"/>
    <property type="project" value="InterPro"/>
</dbReference>
<comment type="pathway">
    <text evidence="3">Purine metabolism.</text>
</comment>
<comment type="caution">
    <text evidence="5">The sequence shown here is derived from an EMBL/GenBank/DDBJ whole genome shotgun (WGS) entry which is preliminary data.</text>
</comment>
<evidence type="ECO:0000256" key="3">
    <source>
        <dbReference type="ARBA" id="ARBA00025704"/>
    </source>
</evidence>
<dbReference type="GO" id="GO:0016853">
    <property type="term" value="F:isomerase activity"/>
    <property type="evidence" value="ECO:0007669"/>
    <property type="project" value="UniProtKB-KW"/>
</dbReference>
<dbReference type="SUPFAM" id="SSF52255">
    <property type="entry name" value="N5-CAIR mutase (phosphoribosylaminoimidazole carboxylase, PurE)"/>
    <property type="match status" value="1"/>
</dbReference>
<evidence type="ECO:0000256" key="1">
    <source>
        <dbReference type="ARBA" id="ARBA00022755"/>
    </source>
</evidence>
<dbReference type="Gene3D" id="3.40.50.1970">
    <property type="match status" value="1"/>
</dbReference>
<sequence length="150" mass="15610">MPRVAVLTGSKSDVPILEPCLQALTDLGIEHELHVMSAHRTPEKVQQFAAAAADQGFEVIIAAAGMAAHLPGVVAAWTTLPVIGVPVGKPGMSGLDALLSIAQMPPGVPVACMAVNGARNAALYAAAILALKHPDVRQALERIRREQSQT</sequence>
<reference evidence="5" key="1">
    <citation type="journal article" date="2014" name="Front. Microbiol.">
        <title>High frequency of phylogenetically diverse reductive dehalogenase-homologous genes in deep subseafloor sedimentary metagenomes.</title>
        <authorList>
            <person name="Kawai M."/>
            <person name="Futagami T."/>
            <person name="Toyoda A."/>
            <person name="Takaki Y."/>
            <person name="Nishi S."/>
            <person name="Hori S."/>
            <person name="Arai W."/>
            <person name="Tsubouchi T."/>
            <person name="Morono Y."/>
            <person name="Uchiyama I."/>
            <person name="Ito T."/>
            <person name="Fujiyama A."/>
            <person name="Inagaki F."/>
            <person name="Takami H."/>
        </authorList>
    </citation>
    <scope>NUCLEOTIDE SEQUENCE</scope>
    <source>
        <strain evidence="5">Expedition CK06-06</strain>
    </source>
</reference>
<evidence type="ECO:0000256" key="2">
    <source>
        <dbReference type="ARBA" id="ARBA00023235"/>
    </source>
</evidence>
<dbReference type="SMART" id="SM01001">
    <property type="entry name" value="AIRC"/>
    <property type="match status" value="1"/>
</dbReference>
<protein>
    <recommendedName>
        <fullName evidence="4">PurE domain-containing protein</fullName>
    </recommendedName>
</protein>
<evidence type="ECO:0000313" key="5">
    <source>
        <dbReference type="EMBL" id="GAG14753.1"/>
    </source>
</evidence>
<dbReference type="InterPro" id="IPR000031">
    <property type="entry name" value="PurE_dom"/>
</dbReference>
<organism evidence="5">
    <name type="scientific">marine sediment metagenome</name>
    <dbReference type="NCBI Taxonomy" id="412755"/>
    <lineage>
        <taxon>unclassified sequences</taxon>
        <taxon>metagenomes</taxon>
        <taxon>ecological metagenomes</taxon>
    </lineage>
</organism>
<dbReference type="EMBL" id="BARS01036339">
    <property type="protein sequence ID" value="GAG14753.1"/>
    <property type="molecule type" value="Genomic_DNA"/>
</dbReference>
<dbReference type="AlphaFoldDB" id="X0VQJ9"/>
<dbReference type="NCBIfam" id="TIGR01162">
    <property type="entry name" value="purE"/>
    <property type="match status" value="1"/>
</dbReference>
<accession>X0VQJ9</accession>
<proteinExistence type="inferred from homology"/>
<name>X0VQJ9_9ZZZZ</name>
<dbReference type="Pfam" id="PF00731">
    <property type="entry name" value="AIRC"/>
    <property type="match status" value="1"/>
</dbReference>
<feature type="domain" description="PurE" evidence="4">
    <location>
        <begin position="2"/>
        <end position="149"/>
    </location>
</feature>
<keyword evidence="1" id="KW-0658">Purine biosynthesis</keyword>
<dbReference type="InterPro" id="IPR024694">
    <property type="entry name" value="PurE_prokaryotes"/>
</dbReference>
<dbReference type="InterPro" id="IPR033747">
    <property type="entry name" value="PurE_ClassI"/>
</dbReference>
<dbReference type="PIRSF" id="PIRSF001338">
    <property type="entry name" value="AIR_carboxylase"/>
    <property type="match status" value="1"/>
</dbReference>
<dbReference type="PANTHER" id="PTHR23046:SF2">
    <property type="entry name" value="PHOSPHORIBOSYLAMINOIMIDAZOLE CARBOXYLASE"/>
    <property type="match status" value="1"/>
</dbReference>
<dbReference type="HAMAP" id="MF_01929">
    <property type="entry name" value="PurE_classI"/>
    <property type="match status" value="1"/>
</dbReference>
<keyword evidence="2" id="KW-0413">Isomerase</keyword>